<organism evidence="4 5">
    <name type="scientific">Chironomus riparius</name>
    <dbReference type="NCBI Taxonomy" id="315576"/>
    <lineage>
        <taxon>Eukaryota</taxon>
        <taxon>Metazoa</taxon>
        <taxon>Ecdysozoa</taxon>
        <taxon>Arthropoda</taxon>
        <taxon>Hexapoda</taxon>
        <taxon>Insecta</taxon>
        <taxon>Pterygota</taxon>
        <taxon>Neoptera</taxon>
        <taxon>Endopterygota</taxon>
        <taxon>Diptera</taxon>
        <taxon>Nematocera</taxon>
        <taxon>Chironomoidea</taxon>
        <taxon>Chironomidae</taxon>
        <taxon>Chironominae</taxon>
        <taxon>Chironomus</taxon>
    </lineage>
</organism>
<reference evidence="4" key="2">
    <citation type="submission" date="2022-10" db="EMBL/GenBank/DDBJ databases">
        <authorList>
            <consortium name="ENA_rothamsted_submissions"/>
            <consortium name="culmorum"/>
            <person name="King R."/>
        </authorList>
    </citation>
    <scope>NUCLEOTIDE SEQUENCE</scope>
</reference>
<feature type="compositionally biased region" description="Basic and acidic residues" evidence="1">
    <location>
        <begin position="230"/>
        <end position="242"/>
    </location>
</feature>
<dbReference type="SUPFAM" id="SSF57625">
    <property type="entry name" value="Invertebrate chitin-binding proteins"/>
    <property type="match status" value="1"/>
</dbReference>
<dbReference type="OrthoDB" id="6407151at2759"/>
<gene>
    <name evidence="4" type="ORF">CHIRRI_LOCUS3302</name>
</gene>
<dbReference type="InterPro" id="IPR036508">
    <property type="entry name" value="Chitin-bd_dom_sf"/>
</dbReference>
<dbReference type="PROSITE" id="PS50940">
    <property type="entry name" value="CHIT_BIND_II"/>
    <property type="match status" value="1"/>
</dbReference>
<evidence type="ECO:0000313" key="4">
    <source>
        <dbReference type="EMBL" id="CAG9800358.1"/>
    </source>
</evidence>
<dbReference type="InterPro" id="IPR052976">
    <property type="entry name" value="Scoloptoxin-like"/>
</dbReference>
<evidence type="ECO:0000259" key="3">
    <source>
        <dbReference type="PROSITE" id="PS50940"/>
    </source>
</evidence>
<proteinExistence type="predicted"/>
<sequence>MMMSIKGGYLIFIILLIGLNHLRADEDITEAISDTTDATTTQPFELDLSENTEESLRSEDSNEEDEVKNPTIQRLPADSESIRDNIVDSEFDCEDTEPGYYADMENDCQIFHRCVQGHEGVYSFICPTGTRFDQRVLVCVWEHQYNFDCSQSRKYYHDSNRAFLGNLTAEETLNENIKNSQEIKTVEIIEHHTSRPLKEEVKLYEIIPTEELSITSDDESPMVEINSIEEAEKNSIDEKEVESVSEEMEESNDYQAELIPSSTNHIDASVATSDISDSTSSFDVDSEETPQPPHKYISLSVLDPIIEMPGDDDQTQESVTTIRNIRKRSGSHRRRFLFKADAH</sequence>
<feature type="region of interest" description="Disordered" evidence="1">
    <location>
        <begin position="228"/>
        <end position="253"/>
    </location>
</feature>
<dbReference type="InterPro" id="IPR002557">
    <property type="entry name" value="Chitin-bd_dom"/>
</dbReference>
<dbReference type="EMBL" id="OU895877">
    <property type="protein sequence ID" value="CAG9800358.1"/>
    <property type="molecule type" value="Genomic_DNA"/>
</dbReference>
<dbReference type="GO" id="GO:0005576">
    <property type="term" value="C:extracellular region"/>
    <property type="evidence" value="ECO:0007669"/>
    <property type="project" value="InterPro"/>
</dbReference>
<feature type="compositionally biased region" description="Low complexity" evidence="1">
    <location>
        <begin position="273"/>
        <end position="283"/>
    </location>
</feature>
<feature type="region of interest" description="Disordered" evidence="1">
    <location>
        <begin position="273"/>
        <end position="294"/>
    </location>
</feature>
<dbReference type="PANTHER" id="PTHR22933">
    <property type="entry name" value="FI18007P1-RELATED"/>
    <property type="match status" value="1"/>
</dbReference>
<feature type="compositionally biased region" description="Polar residues" evidence="1">
    <location>
        <begin position="33"/>
        <end position="43"/>
    </location>
</feature>
<feature type="chain" id="PRO_5040181206" description="Chitin-binding type-2 domain-containing protein" evidence="2">
    <location>
        <begin position="25"/>
        <end position="343"/>
    </location>
</feature>
<protein>
    <recommendedName>
        <fullName evidence="3">Chitin-binding type-2 domain-containing protein</fullName>
    </recommendedName>
</protein>
<dbReference type="Pfam" id="PF01607">
    <property type="entry name" value="CBM_14"/>
    <property type="match status" value="1"/>
</dbReference>
<reference evidence="4" key="1">
    <citation type="submission" date="2022-01" db="EMBL/GenBank/DDBJ databases">
        <authorList>
            <person name="King R."/>
        </authorList>
    </citation>
    <scope>NUCLEOTIDE SEQUENCE</scope>
</reference>
<keyword evidence="5" id="KW-1185">Reference proteome</keyword>
<evidence type="ECO:0000313" key="5">
    <source>
        <dbReference type="Proteomes" id="UP001153620"/>
    </source>
</evidence>
<dbReference type="AlphaFoldDB" id="A0A9N9WQL3"/>
<name>A0A9N9WQL3_9DIPT</name>
<feature type="domain" description="Chitin-binding type-2" evidence="3">
    <location>
        <begin position="90"/>
        <end position="151"/>
    </location>
</feature>
<keyword evidence="2" id="KW-0732">Signal</keyword>
<dbReference type="GO" id="GO:0008061">
    <property type="term" value="F:chitin binding"/>
    <property type="evidence" value="ECO:0007669"/>
    <property type="project" value="InterPro"/>
</dbReference>
<dbReference type="Proteomes" id="UP001153620">
    <property type="component" value="Chromosome 1"/>
</dbReference>
<dbReference type="SMART" id="SM00494">
    <property type="entry name" value="ChtBD2"/>
    <property type="match status" value="1"/>
</dbReference>
<feature type="region of interest" description="Disordered" evidence="1">
    <location>
        <begin position="33"/>
        <end position="79"/>
    </location>
</feature>
<dbReference type="Gene3D" id="2.170.140.10">
    <property type="entry name" value="Chitin binding domain"/>
    <property type="match status" value="1"/>
</dbReference>
<feature type="compositionally biased region" description="Acidic residues" evidence="1">
    <location>
        <begin position="243"/>
        <end position="252"/>
    </location>
</feature>
<evidence type="ECO:0000256" key="1">
    <source>
        <dbReference type="SAM" id="MobiDB-lite"/>
    </source>
</evidence>
<dbReference type="PANTHER" id="PTHR22933:SF43">
    <property type="entry name" value="LP10131P"/>
    <property type="match status" value="1"/>
</dbReference>
<feature type="signal peptide" evidence="2">
    <location>
        <begin position="1"/>
        <end position="24"/>
    </location>
</feature>
<accession>A0A9N9WQL3</accession>
<evidence type="ECO:0000256" key="2">
    <source>
        <dbReference type="SAM" id="SignalP"/>
    </source>
</evidence>